<evidence type="ECO:0000256" key="1">
    <source>
        <dbReference type="SAM" id="SignalP"/>
    </source>
</evidence>
<name>A0ABC8QS88_9AQUA</name>
<organism evidence="2 3">
    <name type="scientific">Ilex paraguariensis</name>
    <name type="common">yerba mate</name>
    <dbReference type="NCBI Taxonomy" id="185542"/>
    <lineage>
        <taxon>Eukaryota</taxon>
        <taxon>Viridiplantae</taxon>
        <taxon>Streptophyta</taxon>
        <taxon>Embryophyta</taxon>
        <taxon>Tracheophyta</taxon>
        <taxon>Spermatophyta</taxon>
        <taxon>Magnoliopsida</taxon>
        <taxon>eudicotyledons</taxon>
        <taxon>Gunneridae</taxon>
        <taxon>Pentapetalae</taxon>
        <taxon>asterids</taxon>
        <taxon>campanulids</taxon>
        <taxon>Aquifoliales</taxon>
        <taxon>Aquifoliaceae</taxon>
        <taxon>Ilex</taxon>
    </lineage>
</organism>
<feature type="chain" id="PRO_5044853018" evidence="1">
    <location>
        <begin position="22"/>
        <end position="194"/>
    </location>
</feature>
<reference evidence="2 3" key="1">
    <citation type="submission" date="2024-02" db="EMBL/GenBank/DDBJ databases">
        <authorList>
            <person name="Vignale AGUSTIN F."/>
            <person name="Sosa J E."/>
            <person name="Modenutti C."/>
        </authorList>
    </citation>
    <scope>NUCLEOTIDE SEQUENCE [LARGE SCALE GENOMIC DNA]</scope>
</reference>
<keyword evidence="3" id="KW-1185">Reference proteome</keyword>
<gene>
    <name evidence="2" type="ORF">ILEXP_LOCUS2528</name>
</gene>
<dbReference type="EMBL" id="CAUOFW020000721">
    <property type="protein sequence ID" value="CAK9135571.1"/>
    <property type="molecule type" value="Genomic_DNA"/>
</dbReference>
<dbReference type="Proteomes" id="UP001642360">
    <property type="component" value="Unassembled WGS sequence"/>
</dbReference>
<feature type="non-terminal residue" evidence="2">
    <location>
        <position position="194"/>
    </location>
</feature>
<feature type="signal peptide" evidence="1">
    <location>
        <begin position="1"/>
        <end position="21"/>
    </location>
</feature>
<dbReference type="AlphaFoldDB" id="A0ABC8QS88"/>
<accession>A0ABC8QS88</accession>
<sequence>MAIAIFDSILILLTWVQRARLNHDLRYQTLCVHKELERLRIFVKELVEKYYEHYGVENLVTKIGDLKHKACEIIISPRTLANDYDSWKLLEDLKALKTEVWEICCKIYSVGVQQVHESSVCSSRADNLVVEEENVVTLQFGKSFNIGSSARTVPFLLEEATVVGLDKEALRIVDQLTEGQQQLEVFSIFGMPGN</sequence>
<evidence type="ECO:0000313" key="3">
    <source>
        <dbReference type="Proteomes" id="UP001642360"/>
    </source>
</evidence>
<protein>
    <submittedName>
        <fullName evidence="2">Uncharacterized protein</fullName>
    </submittedName>
</protein>
<keyword evidence="1" id="KW-0732">Signal</keyword>
<proteinExistence type="predicted"/>
<evidence type="ECO:0000313" key="2">
    <source>
        <dbReference type="EMBL" id="CAK9135571.1"/>
    </source>
</evidence>
<comment type="caution">
    <text evidence="2">The sequence shown here is derived from an EMBL/GenBank/DDBJ whole genome shotgun (WGS) entry which is preliminary data.</text>
</comment>